<sequence length="824" mass="87668">MGRVLLISFLFCLLGATQGDSGHTPDEAEAKATSKPETSTKDVVTKKSRKAHSLFAWGRNNAGQLGLGHLNEVKTPEIVSTFAAKEMRRVAAGGANENSELDGFSLVISSSGHLFTFGCNTHGQLGVGDKVDRSSMVPVNFLVNGKVTQVAAGAAFAVAVTGEGQVYSWGANDEGQLGHGDLRERVQPELVAGQLSKEEVVAVSTGIAHALVMTKEGSIFTWGSNTRGQLGIGKQVVRQTTPVHIQGAITGIKFVWVATGGFHTLAASRSGEVYCWGSNDYGQLGLGDLEERPTPHAILHKFTRSKITRVAAGGRHSVALTEQGDIFTWGSNDCGQLGYDNKGGRKYVGYPKRIETIRGSRIKAGHSMSLAVLPSGKVFIWGCNRNGELGLGDVASRSAPHILPAPSNIPFSDICPGANHVLANNKKGELFAWGKNVHGQLGLAFNTHSELKPTLVSSVSSTDVVSVVTGGYAYEYQGHTMALTAAGKLFTWGWNAFGQLGLGTIDMGSPTPTRLFALEQPYDVVHMAVGQYNSMVAAQKKGSTHVFTWGPNYNGQLGHKFMELGPILQPSKVEALKGKKIIMMSMGYSHMMVLTDDGVVYTWGNNAHGQLGTGDGKERTKPTPVSVFRASKVKIVACSQQSSFAVNEAGVTFAWGYNENFELGLGEGTNRNSPQIVKGMAGMNITMLIAGGYHTIAVTDEGDLYTWGGNQYGQLGHGNRQVYKEPQKVEGLPQILQPQQSSKVQALPPVAAGTWHSCAVTVDKEVYTWGRGNFGQLGHADLKDGSDQTSPRKVDAMTGSAVAGVVAAASHTMVTAVPSTHWGM</sequence>
<dbReference type="InterPro" id="IPR051210">
    <property type="entry name" value="Ub_ligase/GEF_domain"/>
</dbReference>
<keyword evidence="1" id="KW-0677">Repeat</keyword>
<feature type="repeat" description="RCC1" evidence="2">
    <location>
        <begin position="271"/>
        <end position="323"/>
    </location>
</feature>
<protein>
    <recommendedName>
        <fullName evidence="5">RCC1-like domain-containing protein</fullName>
    </recommendedName>
</protein>
<name>A0AAE0EVV7_9CHLO</name>
<dbReference type="AlphaFoldDB" id="A0AAE0EVV7"/>
<evidence type="ECO:0000313" key="7">
    <source>
        <dbReference type="Proteomes" id="UP001190700"/>
    </source>
</evidence>
<dbReference type="InterPro" id="IPR058923">
    <property type="entry name" value="RCC1-like_dom"/>
</dbReference>
<evidence type="ECO:0000256" key="4">
    <source>
        <dbReference type="SAM" id="SignalP"/>
    </source>
</evidence>
<feature type="repeat" description="RCC1" evidence="2">
    <location>
        <begin position="376"/>
        <end position="427"/>
    </location>
</feature>
<organism evidence="6 7">
    <name type="scientific">Cymbomonas tetramitiformis</name>
    <dbReference type="NCBI Taxonomy" id="36881"/>
    <lineage>
        <taxon>Eukaryota</taxon>
        <taxon>Viridiplantae</taxon>
        <taxon>Chlorophyta</taxon>
        <taxon>Pyramimonadophyceae</taxon>
        <taxon>Pyramimonadales</taxon>
        <taxon>Pyramimonadaceae</taxon>
        <taxon>Cymbomonas</taxon>
    </lineage>
</organism>
<dbReference type="Gene3D" id="2.130.10.30">
    <property type="entry name" value="Regulator of chromosome condensation 1/beta-lactamase-inhibitor protein II"/>
    <property type="match status" value="4"/>
</dbReference>
<feature type="repeat" description="RCC1" evidence="2">
    <location>
        <begin position="544"/>
        <end position="597"/>
    </location>
</feature>
<evidence type="ECO:0000259" key="5">
    <source>
        <dbReference type="Pfam" id="PF25390"/>
    </source>
</evidence>
<dbReference type="Pfam" id="PF25390">
    <property type="entry name" value="WD40_RLD"/>
    <property type="match status" value="2"/>
</dbReference>
<feature type="repeat" description="RCC1" evidence="2">
    <location>
        <begin position="324"/>
        <end position="375"/>
    </location>
</feature>
<dbReference type="PROSITE" id="PS50012">
    <property type="entry name" value="RCC1_3"/>
    <property type="match status" value="14"/>
</dbReference>
<dbReference type="SUPFAM" id="SSF50985">
    <property type="entry name" value="RCC1/BLIP-II"/>
    <property type="match status" value="3"/>
</dbReference>
<evidence type="ECO:0000256" key="2">
    <source>
        <dbReference type="PROSITE-ProRule" id="PRU00235"/>
    </source>
</evidence>
<feature type="repeat" description="RCC1" evidence="2">
    <location>
        <begin position="217"/>
        <end position="270"/>
    </location>
</feature>
<evidence type="ECO:0000256" key="1">
    <source>
        <dbReference type="ARBA" id="ARBA00022737"/>
    </source>
</evidence>
<feature type="chain" id="PRO_5042058514" description="RCC1-like domain-containing protein" evidence="4">
    <location>
        <begin position="20"/>
        <end position="824"/>
    </location>
</feature>
<feature type="repeat" description="RCC1" evidence="2">
    <location>
        <begin position="598"/>
        <end position="649"/>
    </location>
</feature>
<dbReference type="PANTHER" id="PTHR22870:SF408">
    <property type="entry name" value="OS09G0560450 PROTEIN"/>
    <property type="match status" value="1"/>
</dbReference>
<feature type="repeat" description="RCC1" evidence="2">
    <location>
        <begin position="487"/>
        <end position="540"/>
    </location>
</feature>
<feature type="compositionally biased region" description="Basic and acidic residues" evidence="3">
    <location>
        <begin position="23"/>
        <end position="45"/>
    </location>
</feature>
<reference evidence="6 7" key="1">
    <citation type="journal article" date="2015" name="Genome Biol. Evol.">
        <title>Comparative Genomics of a Bacterivorous Green Alga Reveals Evolutionary Causalities and Consequences of Phago-Mixotrophic Mode of Nutrition.</title>
        <authorList>
            <person name="Burns J.A."/>
            <person name="Paasch A."/>
            <person name="Narechania A."/>
            <person name="Kim E."/>
        </authorList>
    </citation>
    <scope>NUCLEOTIDE SEQUENCE [LARGE SCALE GENOMIC DNA]</scope>
    <source>
        <strain evidence="6 7">PLY_AMNH</strain>
    </source>
</reference>
<dbReference type="PROSITE" id="PS00626">
    <property type="entry name" value="RCC1_2"/>
    <property type="match status" value="1"/>
</dbReference>
<accession>A0AAE0EVV7</accession>
<feature type="repeat" description="RCC1" evidence="2">
    <location>
        <begin position="112"/>
        <end position="163"/>
    </location>
</feature>
<feature type="signal peptide" evidence="4">
    <location>
        <begin position="1"/>
        <end position="19"/>
    </location>
</feature>
<feature type="region of interest" description="Disordered" evidence="3">
    <location>
        <begin position="21"/>
        <end position="45"/>
    </location>
</feature>
<feature type="repeat" description="RCC1" evidence="2">
    <location>
        <begin position="764"/>
        <end position="818"/>
    </location>
</feature>
<evidence type="ECO:0000313" key="6">
    <source>
        <dbReference type="EMBL" id="KAK3242768.1"/>
    </source>
</evidence>
<proteinExistence type="predicted"/>
<dbReference type="InterPro" id="IPR000408">
    <property type="entry name" value="Reg_chr_condens"/>
</dbReference>
<evidence type="ECO:0000256" key="3">
    <source>
        <dbReference type="SAM" id="MobiDB-lite"/>
    </source>
</evidence>
<feature type="repeat" description="RCC1" evidence="2">
    <location>
        <begin position="164"/>
        <end position="216"/>
    </location>
</feature>
<comment type="caution">
    <text evidence="6">The sequence shown here is derived from an EMBL/GenBank/DDBJ whole genome shotgun (WGS) entry which is preliminary data.</text>
</comment>
<feature type="repeat" description="RCC1" evidence="2">
    <location>
        <begin position="52"/>
        <end position="103"/>
    </location>
</feature>
<feature type="domain" description="RCC1-like" evidence="5">
    <location>
        <begin position="478"/>
        <end position="814"/>
    </location>
</feature>
<dbReference type="Pfam" id="PF00415">
    <property type="entry name" value="RCC1"/>
    <property type="match status" value="1"/>
</dbReference>
<dbReference type="PRINTS" id="PR00633">
    <property type="entry name" value="RCCNDNSATION"/>
</dbReference>
<feature type="repeat" description="RCC1" evidence="2">
    <location>
        <begin position="702"/>
        <end position="763"/>
    </location>
</feature>
<feature type="domain" description="RCC1-like" evidence="5">
    <location>
        <begin position="54"/>
        <end position="395"/>
    </location>
</feature>
<dbReference type="EMBL" id="LGRX02033121">
    <property type="protein sequence ID" value="KAK3242768.1"/>
    <property type="molecule type" value="Genomic_DNA"/>
</dbReference>
<dbReference type="Proteomes" id="UP001190700">
    <property type="component" value="Unassembled WGS sequence"/>
</dbReference>
<gene>
    <name evidence="6" type="ORF">CYMTET_47552</name>
</gene>
<dbReference type="InterPro" id="IPR009091">
    <property type="entry name" value="RCC1/BLIP-II"/>
</dbReference>
<keyword evidence="4" id="KW-0732">Signal</keyword>
<feature type="repeat" description="RCC1" evidence="2">
    <location>
        <begin position="428"/>
        <end position="472"/>
    </location>
</feature>
<dbReference type="PANTHER" id="PTHR22870">
    <property type="entry name" value="REGULATOR OF CHROMOSOME CONDENSATION"/>
    <property type="match status" value="1"/>
</dbReference>
<keyword evidence="7" id="KW-1185">Reference proteome</keyword>
<feature type="repeat" description="RCC1" evidence="2">
    <location>
        <begin position="650"/>
        <end position="701"/>
    </location>
</feature>